<evidence type="ECO:0000313" key="2">
    <source>
        <dbReference type="Proteomes" id="UP001152795"/>
    </source>
</evidence>
<accession>A0A6S7HKD6</accession>
<dbReference type="AlphaFoldDB" id="A0A6S7HKD6"/>
<dbReference type="OrthoDB" id="5977580at2759"/>
<gene>
    <name evidence="1" type="ORF">PACLA_8A037598</name>
</gene>
<proteinExistence type="predicted"/>
<keyword evidence="2" id="KW-1185">Reference proteome</keyword>
<dbReference type="EMBL" id="CACRXK020004846">
    <property type="protein sequence ID" value="CAB4004257.1"/>
    <property type="molecule type" value="Genomic_DNA"/>
</dbReference>
<reference evidence="1" key="1">
    <citation type="submission" date="2020-04" db="EMBL/GenBank/DDBJ databases">
        <authorList>
            <person name="Alioto T."/>
            <person name="Alioto T."/>
            <person name="Gomez Garrido J."/>
        </authorList>
    </citation>
    <scope>NUCLEOTIDE SEQUENCE</scope>
    <source>
        <strain evidence="1">A484AB</strain>
    </source>
</reference>
<organism evidence="1 2">
    <name type="scientific">Paramuricea clavata</name>
    <name type="common">Red gorgonian</name>
    <name type="synonym">Violescent sea-whip</name>
    <dbReference type="NCBI Taxonomy" id="317549"/>
    <lineage>
        <taxon>Eukaryota</taxon>
        <taxon>Metazoa</taxon>
        <taxon>Cnidaria</taxon>
        <taxon>Anthozoa</taxon>
        <taxon>Octocorallia</taxon>
        <taxon>Malacalcyonacea</taxon>
        <taxon>Plexauridae</taxon>
        <taxon>Paramuricea</taxon>
    </lineage>
</organism>
<dbReference type="Proteomes" id="UP001152795">
    <property type="component" value="Unassembled WGS sequence"/>
</dbReference>
<protein>
    <submittedName>
        <fullName evidence="1">Uncharacterized protein</fullName>
    </submittedName>
</protein>
<sequence>MEELVPLFFALDHVNYARWASIHIRDLKSLPDNIAKEFQNEGHWAHEQENKIVKSAGGAVGLTENPVAFRRWMLSGPETTRLLHQFEEQYLGPDSEEFQDRLNHEMGLSAQKTFKKQVNNLVDVIRTMGNPFLDDFPELVTLDSRDCMDDAVAEAVVNLEQLGKKQYQDFVKAVIKDRTISITNPIKKNKLPLYGKRPSRAKFKESKTITALQNNVAFFAQLIWQPPSSECEVRTDEVIAQPQQPEPPPQFDCRICDGAVIVHCLPVTGAITFDDYADNVFIPYLRCQDSRRVDVVWDSYVPDSLRESTREKRGKGVRRKVAGSTKLPPKWIQFLRDSANKQELFAILTSKVAAYTWPETKTVYMTSGVSVNSTDSNRSMPECNHEEADTRIVVHVLHAIQVEQAKYVLVRTVDTDVVVILVGTFYNLKSIVPDLDLWVAFGTGRHFSYININTICVSLGEARSRSLPVFHALTDCDTTSSFYGKGKKSAWQAWELYPDVTSTFEFLAKNAYHQLTADSAHFKRIERYVVVLFDKSSPLDSINRTRMELFCKNNRAMDKLPPTQDALLQHVHRSIFQAGIWSTSEHSQQAVPSPDRFSWKKEGGSWVPKWITIPEVSKACSKLTKCTCKGSCTRCKCAKAYLACTPLCRCKCVNSASDP</sequence>
<evidence type="ECO:0000313" key="1">
    <source>
        <dbReference type="EMBL" id="CAB4004257.1"/>
    </source>
</evidence>
<name>A0A6S7HKD6_PARCT</name>
<dbReference type="PANTHER" id="PTHR47018">
    <property type="entry name" value="CXC DOMAIN-CONTAINING PROTEIN-RELATED"/>
    <property type="match status" value="1"/>
</dbReference>
<dbReference type="PANTHER" id="PTHR47018:SF2">
    <property type="entry name" value="TESMIN_TSO1-LIKE CXC DOMAIN-CONTAINING PROTEIN"/>
    <property type="match status" value="1"/>
</dbReference>
<comment type="caution">
    <text evidence="1">The sequence shown here is derived from an EMBL/GenBank/DDBJ whole genome shotgun (WGS) entry which is preliminary data.</text>
</comment>